<evidence type="ECO:0000259" key="1">
    <source>
        <dbReference type="PROSITE" id="PS50994"/>
    </source>
</evidence>
<dbReference type="InterPro" id="IPR036397">
    <property type="entry name" value="RNaseH_sf"/>
</dbReference>
<dbReference type="AlphaFoldDB" id="A0A2P6RPL3"/>
<dbReference type="GO" id="GO:0015074">
    <property type="term" value="P:DNA integration"/>
    <property type="evidence" value="ECO:0007669"/>
    <property type="project" value="InterPro"/>
</dbReference>
<keyword evidence="2" id="KW-0548">Nucleotidyltransferase</keyword>
<evidence type="ECO:0000313" key="2">
    <source>
        <dbReference type="EMBL" id="PRQ48331.1"/>
    </source>
</evidence>
<dbReference type="Gene3D" id="3.30.420.10">
    <property type="entry name" value="Ribonuclease H-like superfamily/Ribonuclease H"/>
    <property type="match status" value="1"/>
</dbReference>
<dbReference type="PANTHER" id="PTHR45835">
    <property type="entry name" value="YALI0A06105P"/>
    <property type="match status" value="1"/>
</dbReference>
<dbReference type="SUPFAM" id="SSF54160">
    <property type="entry name" value="Chromo domain-like"/>
    <property type="match status" value="1"/>
</dbReference>
<dbReference type="InterPro" id="IPR001584">
    <property type="entry name" value="Integrase_cat-core"/>
</dbReference>
<feature type="domain" description="Integrase catalytic" evidence="1">
    <location>
        <begin position="77"/>
        <end position="242"/>
    </location>
</feature>
<dbReference type="Pfam" id="PF17921">
    <property type="entry name" value="Integrase_H2C2"/>
    <property type="match status" value="1"/>
</dbReference>
<dbReference type="STRING" id="74649.A0A2P6RPL3"/>
<dbReference type="EMBL" id="PDCK01000040">
    <property type="protein sequence ID" value="PRQ48331.1"/>
    <property type="molecule type" value="Genomic_DNA"/>
</dbReference>
<dbReference type="PANTHER" id="PTHR45835:SF99">
    <property type="entry name" value="CHROMO DOMAIN-CONTAINING PROTEIN-RELATED"/>
    <property type="match status" value="1"/>
</dbReference>
<dbReference type="Proteomes" id="UP000238479">
    <property type="component" value="Chromosome 2"/>
</dbReference>
<dbReference type="OMA" id="TEENSTW"/>
<dbReference type="PROSITE" id="PS50994">
    <property type="entry name" value="INTEGRASE"/>
    <property type="match status" value="1"/>
</dbReference>
<proteinExistence type="predicted"/>
<reference evidence="2 3" key="1">
    <citation type="journal article" date="2018" name="Nat. Genet.">
        <title>The Rosa genome provides new insights in the design of modern roses.</title>
        <authorList>
            <person name="Bendahmane M."/>
        </authorList>
    </citation>
    <scope>NUCLEOTIDE SEQUENCE [LARGE SCALE GENOMIC DNA]</scope>
    <source>
        <strain evidence="3">cv. Old Blush</strain>
    </source>
</reference>
<dbReference type="Gene3D" id="1.10.340.70">
    <property type="match status" value="1"/>
</dbReference>
<comment type="caution">
    <text evidence="2">The sequence shown here is derived from an EMBL/GenBank/DDBJ whole genome shotgun (WGS) entry which is preliminary data.</text>
</comment>
<organism evidence="2 3">
    <name type="scientific">Rosa chinensis</name>
    <name type="common">China rose</name>
    <dbReference type="NCBI Taxonomy" id="74649"/>
    <lineage>
        <taxon>Eukaryota</taxon>
        <taxon>Viridiplantae</taxon>
        <taxon>Streptophyta</taxon>
        <taxon>Embryophyta</taxon>
        <taxon>Tracheophyta</taxon>
        <taxon>Spermatophyta</taxon>
        <taxon>Magnoliopsida</taxon>
        <taxon>eudicotyledons</taxon>
        <taxon>Gunneridae</taxon>
        <taxon>Pentapetalae</taxon>
        <taxon>rosids</taxon>
        <taxon>fabids</taxon>
        <taxon>Rosales</taxon>
        <taxon>Rosaceae</taxon>
        <taxon>Rosoideae</taxon>
        <taxon>Rosoideae incertae sedis</taxon>
        <taxon>Rosa</taxon>
    </lineage>
</organism>
<evidence type="ECO:0000313" key="3">
    <source>
        <dbReference type="Proteomes" id="UP000238479"/>
    </source>
</evidence>
<dbReference type="GO" id="GO:0004523">
    <property type="term" value="F:RNA-DNA hybrid ribonuclease activity"/>
    <property type="evidence" value="ECO:0007669"/>
    <property type="project" value="UniProtKB-EC"/>
</dbReference>
<accession>A0A2P6RPL3</accession>
<dbReference type="InterPro" id="IPR041588">
    <property type="entry name" value="Integrase_H2C2"/>
</dbReference>
<name>A0A2P6RPL3_ROSCH</name>
<dbReference type="InterPro" id="IPR016197">
    <property type="entry name" value="Chromo-like_dom_sf"/>
</dbReference>
<dbReference type="InterPro" id="IPR056924">
    <property type="entry name" value="SH3_Tf2-1"/>
</dbReference>
<keyword evidence="2" id="KW-0378">Hydrolase</keyword>
<sequence length="437" mass="51130">MFGKRLCVPNVEPLKREILDEAHNSAYALHPGGTKMYRTLKEYYWWPNMKREIAAFVSKCLVCQQVKAERQKPSGLLQPLPIPEWKWDHLTMDFIYKLTRTQDGNDGIWVIVDRLTKSAHFLAVKETFSLDKLAKLYVDEIVKLHGVPESIVSDRDARFTSKFWRKVHKCLGTKLQFSTAFHPQTDGQSERTIQTLEDMLRACSLQFKGSWDKHLALMEFAYNNSYHSSIGMAPYEALYGKQCRTPLCWDEVGERQLIGPEIIEITTDKVKVIRERLKTAQSRQKSYADKHRKHLEFQVGDWVFLKLSPWKGVVRFGKRGKLSPRYMGPYEIVERIGLVAYRLALPPQLSQVHDVFHVSMLRKYITDPSHVLPAQPITLTEDLTYEEEPVQILDRREQVLRSKVIPLVKVLWRNHLIEEATWEPEDQMRQQYPHLFP</sequence>
<dbReference type="GO" id="GO:0003676">
    <property type="term" value="F:nucleic acid binding"/>
    <property type="evidence" value="ECO:0007669"/>
    <property type="project" value="InterPro"/>
</dbReference>
<dbReference type="GO" id="GO:0016779">
    <property type="term" value="F:nucleotidyltransferase activity"/>
    <property type="evidence" value="ECO:0007669"/>
    <property type="project" value="UniProtKB-KW"/>
</dbReference>
<dbReference type="InterPro" id="IPR012337">
    <property type="entry name" value="RNaseH-like_sf"/>
</dbReference>
<keyword evidence="3" id="KW-1185">Reference proteome</keyword>
<dbReference type="EC" id="3.1.26.4" evidence="2"/>
<dbReference type="Gramene" id="PRQ48331">
    <property type="protein sequence ID" value="PRQ48331"/>
    <property type="gene ID" value="RchiOBHm_Chr2g0109491"/>
</dbReference>
<dbReference type="SUPFAM" id="SSF53098">
    <property type="entry name" value="Ribonuclease H-like"/>
    <property type="match status" value="1"/>
</dbReference>
<dbReference type="Pfam" id="PF24626">
    <property type="entry name" value="SH3_Tf2-1"/>
    <property type="match status" value="1"/>
</dbReference>
<gene>
    <name evidence="2" type="ORF">RchiOBHm_Chr2g0109491</name>
</gene>
<dbReference type="EC" id="2.7.7.-" evidence="2"/>
<protein>
    <submittedName>
        <fullName evidence="2">Putative nucleotidyltransferase, Ribonuclease H</fullName>
        <ecNumber evidence="2">2.7.7.-</ecNumber>
        <ecNumber evidence="2">3.1.26.4</ecNumber>
    </submittedName>
</protein>
<keyword evidence="2" id="KW-0808">Transferase</keyword>